<evidence type="ECO:0000256" key="2">
    <source>
        <dbReference type="ARBA" id="ARBA00006962"/>
    </source>
</evidence>
<dbReference type="Pfam" id="PF04101">
    <property type="entry name" value="Glyco_tran_28_C"/>
    <property type="match status" value="1"/>
</dbReference>
<evidence type="ECO:0000256" key="11">
    <source>
        <dbReference type="ARBA" id="ARBA00048184"/>
    </source>
</evidence>
<dbReference type="Gene3D" id="3.40.50.2000">
    <property type="entry name" value="Glycogen Phosphorylase B"/>
    <property type="match status" value="1"/>
</dbReference>
<evidence type="ECO:0000256" key="12">
    <source>
        <dbReference type="RuleBase" id="RU362128"/>
    </source>
</evidence>
<comment type="similarity">
    <text evidence="2 12">Belongs to the glycosyltransferase 28 family.</text>
</comment>
<evidence type="ECO:0000313" key="14">
    <source>
        <dbReference type="EMBL" id="CAI2174281.1"/>
    </source>
</evidence>
<dbReference type="GO" id="GO:0004577">
    <property type="term" value="F:N-acetylglucosaminyldiphosphodolichol N-acetylglucosaminyltransferase activity"/>
    <property type="evidence" value="ECO:0007669"/>
    <property type="project" value="UniProtKB-EC"/>
</dbReference>
<keyword evidence="7 12" id="KW-0808">Transferase</keyword>
<dbReference type="Proteomes" id="UP001153678">
    <property type="component" value="Unassembled WGS sequence"/>
</dbReference>
<dbReference type="PANTHER" id="PTHR12867">
    <property type="entry name" value="GLYCOSYL TRANSFERASE-RELATED"/>
    <property type="match status" value="1"/>
</dbReference>
<keyword evidence="6 12" id="KW-0328">Glycosyltransferase</keyword>
<evidence type="ECO:0000256" key="10">
    <source>
        <dbReference type="ARBA" id="ARBA00032061"/>
    </source>
</evidence>
<protein>
    <recommendedName>
        <fullName evidence="5 12">UDP-N-acetylglucosamine transferase subunit ALG13</fullName>
        <ecNumber evidence="4 12">2.4.1.141</ecNumber>
    </recommendedName>
    <alternativeName>
        <fullName evidence="10 12">Asparagine-linked glycosylation protein 13</fullName>
    </alternativeName>
</protein>
<dbReference type="PANTHER" id="PTHR12867:SF6">
    <property type="entry name" value="N-ACETYLGLUCOSAMINYLDIPHOSPHODOLICHOL N-ACETYLGLUCOSAMINYLTRANSFERASE"/>
    <property type="match status" value="1"/>
</dbReference>
<feature type="domain" description="Glycosyl transferase family 28 C-terminal" evidence="13">
    <location>
        <begin position="7"/>
        <end position="149"/>
    </location>
</feature>
<keyword evidence="15" id="KW-1185">Reference proteome</keyword>
<dbReference type="EC" id="2.4.1.141" evidence="4 12"/>
<reference evidence="14" key="1">
    <citation type="submission" date="2022-08" db="EMBL/GenBank/DDBJ databases">
        <authorList>
            <person name="Kallberg Y."/>
            <person name="Tangrot J."/>
            <person name="Rosling A."/>
        </authorList>
    </citation>
    <scope>NUCLEOTIDE SEQUENCE</scope>
    <source>
        <strain evidence="14">Wild A</strain>
    </source>
</reference>
<dbReference type="GO" id="GO:0005783">
    <property type="term" value="C:endoplasmic reticulum"/>
    <property type="evidence" value="ECO:0007669"/>
    <property type="project" value="UniProtKB-SubCell"/>
</dbReference>
<accession>A0A9W4SN32</accession>
<dbReference type="OrthoDB" id="20273at2759"/>
<keyword evidence="8 12" id="KW-0256">Endoplasmic reticulum</keyword>
<gene>
    <name evidence="12" type="primary">ALG13</name>
    <name evidence="14" type="ORF">FWILDA_LOCUS6512</name>
</gene>
<comment type="subunit">
    <text evidence="3 12">Heterodimer with ALG14 to form a functional enzyme.</text>
</comment>
<dbReference type="InterPro" id="IPR007235">
    <property type="entry name" value="Glyco_trans_28_C"/>
</dbReference>
<evidence type="ECO:0000256" key="9">
    <source>
        <dbReference type="ARBA" id="ARBA00024804"/>
    </source>
</evidence>
<comment type="subcellular location">
    <subcellularLocation>
        <location evidence="1 12">Endoplasmic reticulum</location>
    </subcellularLocation>
</comment>
<comment type="function">
    <text evidence="9 12">Involved in protein N-glycosylation. Essential for the second step of the dolichol-linked oligosaccharide pathway.</text>
</comment>
<dbReference type="GO" id="GO:0006488">
    <property type="term" value="P:dolichol-linked oligosaccharide biosynthetic process"/>
    <property type="evidence" value="ECO:0007669"/>
    <property type="project" value="InterPro"/>
</dbReference>
<dbReference type="AlphaFoldDB" id="A0A9W4SN32"/>
<evidence type="ECO:0000256" key="7">
    <source>
        <dbReference type="ARBA" id="ARBA00022679"/>
    </source>
</evidence>
<evidence type="ECO:0000256" key="4">
    <source>
        <dbReference type="ARBA" id="ARBA00012614"/>
    </source>
</evidence>
<proteinExistence type="inferred from homology"/>
<evidence type="ECO:0000256" key="8">
    <source>
        <dbReference type="ARBA" id="ARBA00022824"/>
    </source>
</evidence>
<evidence type="ECO:0000259" key="13">
    <source>
        <dbReference type="Pfam" id="PF04101"/>
    </source>
</evidence>
<comment type="catalytic activity">
    <reaction evidence="11">
        <text>an N-acetyl-alpha-D-glucosaminyl-diphospho-di-trans,poly-cis-dolichol + UDP-N-acetyl-alpha-D-glucosamine = an N,N'-diacetylchitobiosyl-diphospho-di-trans,poly-cis-dolichol + UDP + H(+)</text>
        <dbReference type="Rhea" id="RHEA:23380"/>
        <dbReference type="Rhea" id="RHEA-COMP:19507"/>
        <dbReference type="Rhea" id="RHEA-COMP:19510"/>
        <dbReference type="ChEBI" id="CHEBI:15378"/>
        <dbReference type="ChEBI" id="CHEBI:57269"/>
        <dbReference type="ChEBI" id="CHEBI:57705"/>
        <dbReference type="ChEBI" id="CHEBI:58223"/>
        <dbReference type="ChEBI" id="CHEBI:58427"/>
        <dbReference type="EC" id="2.4.1.141"/>
    </reaction>
</comment>
<organism evidence="14 15">
    <name type="scientific">Funneliformis geosporum</name>
    <dbReference type="NCBI Taxonomy" id="1117311"/>
    <lineage>
        <taxon>Eukaryota</taxon>
        <taxon>Fungi</taxon>
        <taxon>Fungi incertae sedis</taxon>
        <taxon>Mucoromycota</taxon>
        <taxon>Glomeromycotina</taxon>
        <taxon>Glomeromycetes</taxon>
        <taxon>Glomerales</taxon>
        <taxon>Glomeraceae</taxon>
        <taxon>Funneliformis</taxon>
    </lineage>
</organism>
<dbReference type="EMBL" id="CAMKVN010001188">
    <property type="protein sequence ID" value="CAI2174281.1"/>
    <property type="molecule type" value="Genomic_DNA"/>
</dbReference>
<evidence type="ECO:0000313" key="15">
    <source>
        <dbReference type="Proteomes" id="UP001153678"/>
    </source>
</evidence>
<name>A0A9W4SN32_9GLOM</name>
<evidence type="ECO:0000256" key="1">
    <source>
        <dbReference type="ARBA" id="ARBA00004240"/>
    </source>
</evidence>
<evidence type="ECO:0000256" key="6">
    <source>
        <dbReference type="ARBA" id="ARBA00022676"/>
    </source>
</evidence>
<dbReference type="InterPro" id="IPR039042">
    <property type="entry name" value="Alg13-like"/>
</dbReference>
<dbReference type="SUPFAM" id="SSF53756">
    <property type="entry name" value="UDP-Glycosyltransferase/glycogen phosphorylase"/>
    <property type="match status" value="1"/>
</dbReference>
<evidence type="ECO:0000256" key="3">
    <source>
        <dbReference type="ARBA" id="ARBA00011198"/>
    </source>
</evidence>
<evidence type="ECO:0000256" key="5">
    <source>
        <dbReference type="ARBA" id="ARBA00017468"/>
    </source>
</evidence>
<sequence>MSENGKIIFVTVGSTGFDQIVNLISSIPCLKLLKSQGFAKLIVQYGKSQNAFNDAIQTRNNQINEIEIIGYDYKPSLSEDMKNADLIISHAGSGSILESLRFHKPLIVVVNENLMDNHQMELAIELQNKGYLVYSSISDLLEVLNSCTYENLIPFPVLDKSLFANVLSEL</sequence>
<comment type="caution">
    <text evidence="14">The sequence shown here is derived from an EMBL/GenBank/DDBJ whole genome shotgun (WGS) entry which is preliminary data.</text>
</comment>